<dbReference type="NCBIfam" id="NF041144">
    <property type="entry name" value="expansin_EXLX1"/>
    <property type="match status" value="1"/>
</dbReference>
<dbReference type="InterPro" id="IPR051477">
    <property type="entry name" value="Expansin_CellWall"/>
</dbReference>
<keyword evidence="1 3" id="KW-0732">Signal</keyword>
<evidence type="ECO:0000313" key="6">
    <source>
        <dbReference type="Proteomes" id="UP000006702"/>
    </source>
</evidence>
<dbReference type="InterPro" id="IPR009009">
    <property type="entry name" value="RlpA-like_DPBB"/>
</dbReference>
<protein>
    <submittedName>
        <fullName evidence="5">Extracellular cellulase CelA, putative</fullName>
    </submittedName>
</protein>
<dbReference type="PANTHER" id="PTHR31836:SF21">
    <property type="entry name" value="EXPANSIN-LIKE PROTEIN 7"/>
    <property type="match status" value="1"/>
</dbReference>
<evidence type="ECO:0000256" key="2">
    <source>
        <dbReference type="SAM" id="MobiDB-lite"/>
    </source>
</evidence>
<feature type="region of interest" description="Disordered" evidence="2">
    <location>
        <begin position="44"/>
        <end position="77"/>
    </location>
</feature>
<organism evidence="5 6">
    <name type="scientific">Neosartorya fischeri (strain ATCC 1020 / DSM 3700 / CBS 544.65 / FGSC A1164 / JCM 1740 / NRRL 181 / WB 181)</name>
    <name type="common">Aspergillus fischerianus</name>
    <dbReference type="NCBI Taxonomy" id="331117"/>
    <lineage>
        <taxon>Eukaryota</taxon>
        <taxon>Fungi</taxon>
        <taxon>Dikarya</taxon>
        <taxon>Ascomycota</taxon>
        <taxon>Pezizomycotina</taxon>
        <taxon>Eurotiomycetes</taxon>
        <taxon>Eurotiomycetidae</taxon>
        <taxon>Eurotiales</taxon>
        <taxon>Aspergillaceae</taxon>
        <taxon>Aspergillus</taxon>
        <taxon>Aspergillus subgen. Fumigati</taxon>
    </lineage>
</organism>
<feature type="region of interest" description="Disordered" evidence="2">
    <location>
        <begin position="92"/>
        <end position="157"/>
    </location>
</feature>
<reference evidence="6" key="1">
    <citation type="journal article" date="2008" name="PLoS Genet.">
        <title>Genomic islands in the pathogenic filamentous fungus Aspergillus fumigatus.</title>
        <authorList>
            <person name="Fedorova N.D."/>
            <person name="Khaldi N."/>
            <person name="Joardar V.S."/>
            <person name="Maiti R."/>
            <person name="Amedeo P."/>
            <person name="Anderson M.J."/>
            <person name="Crabtree J."/>
            <person name="Silva J.C."/>
            <person name="Badger J.H."/>
            <person name="Albarraq A."/>
            <person name="Angiuoli S."/>
            <person name="Bussey H."/>
            <person name="Bowyer P."/>
            <person name="Cotty P.J."/>
            <person name="Dyer P.S."/>
            <person name="Egan A."/>
            <person name="Galens K."/>
            <person name="Fraser-Liggett C.M."/>
            <person name="Haas B.J."/>
            <person name="Inman J.M."/>
            <person name="Kent R."/>
            <person name="Lemieux S."/>
            <person name="Malavazi I."/>
            <person name="Orvis J."/>
            <person name="Roemer T."/>
            <person name="Ronning C.M."/>
            <person name="Sundaram J.P."/>
            <person name="Sutton G."/>
            <person name="Turner G."/>
            <person name="Venter J.C."/>
            <person name="White O.R."/>
            <person name="Whitty B.R."/>
            <person name="Youngman P."/>
            <person name="Wolfe K.H."/>
            <person name="Goldman G.H."/>
            <person name="Wortman J.R."/>
            <person name="Jiang B."/>
            <person name="Denning D.W."/>
            <person name="Nierman W.C."/>
        </authorList>
    </citation>
    <scope>NUCLEOTIDE SEQUENCE [LARGE SCALE GENOMIC DNA]</scope>
    <source>
        <strain evidence="6">ATCC 1020 / DSM 3700 / CBS 544.65 / FGSC A1164 / JCM 1740 / NRRL 181 / WB 181</strain>
    </source>
</reference>
<keyword evidence="6" id="KW-1185">Reference proteome</keyword>
<feature type="domain" description="Expansin-like EG45" evidence="4">
    <location>
        <begin position="169"/>
        <end position="261"/>
    </location>
</feature>
<dbReference type="CDD" id="cd22272">
    <property type="entry name" value="DPBB_EXLX1-like"/>
    <property type="match status" value="1"/>
</dbReference>
<dbReference type="RefSeq" id="XP_001259883.1">
    <property type="nucleotide sequence ID" value="XM_001259882.1"/>
</dbReference>
<dbReference type="Gene3D" id="2.40.40.10">
    <property type="entry name" value="RlpA-like domain"/>
    <property type="match status" value="1"/>
</dbReference>
<dbReference type="InterPro" id="IPR036749">
    <property type="entry name" value="Expansin_CBD_sf"/>
</dbReference>
<evidence type="ECO:0000313" key="5">
    <source>
        <dbReference type="EMBL" id="EAW17986.1"/>
    </source>
</evidence>
<dbReference type="InterPro" id="IPR007112">
    <property type="entry name" value="Expansin/allergen_DPBB_dom"/>
</dbReference>
<dbReference type="GeneID" id="4586439"/>
<dbReference type="OrthoDB" id="406505at2759"/>
<dbReference type="Proteomes" id="UP000006702">
    <property type="component" value="Unassembled WGS sequence"/>
</dbReference>
<sequence length="352" mass="36196">MLYQRLTTLGVAALVAASSVSASPMVGGAKSRCRAGYNKAVSHVPTTHEATPSINPPVELSEAPSQSPWPTVDSPSAASIIPTVDEITHVKKPQADEDPDASSSSSSSSTTSALPSSPATQQQDTVPAAPAEPATAASQTNNKAAAAASSSSSTTHSGKATFYGGNISGGTCSFTGYTLPSGLFGTAYSGAAWNNAAECGACVSVKGPNGKTIKAMIVDQCPECEQDHLDLFQDAFTQLADVSKGIIPITWSFVPCGITSPVVLKNKEGTSRYWFSMQVMNANEPVAKLEVSTDGGKTWQGTTRTSYNFFEESSGFGQDTVDVRVTGQSGATLTVKNVGTSSGSSVTAKSNL</sequence>
<dbReference type="PANTHER" id="PTHR31836">
    <property type="match status" value="1"/>
</dbReference>
<dbReference type="SMR" id="A1DF29"/>
<dbReference type="KEGG" id="nfi:NFIA_079270"/>
<evidence type="ECO:0000256" key="1">
    <source>
        <dbReference type="ARBA" id="ARBA00022729"/>
    </source>
</evidence>
<name>A1DF29_NEOFI</name>
<gene>
    <name evidence="5" type="ORF">NFIA_079270</name>
</gene>
<dbReference type="STRING" id="331117.A1DF29"/>
<dbReference type="VEuPathDB" id="FungiDB:NFIA_079270"/>
<evidence type="ECO:0000256" key="3">
    <source>
        <dbReference type="SAM" id="SignalP"/>
    </source>
</evidence>
<dbReference type="InterPro" id="IPR049818">
    <property type="entry name" value="Expansin_EXLX1-like"/>
</dbReference>
<feature type="compositionally biased region" description="Low complexity" evidence="2">
    <location>
        <begin position="101"/>
        <end position="120"/>
    </location>
</feature>
<feature type="signal peptide" evidence="3">
    <location>
        <begin position="1"/>
        <end position="22"/>
    </location>
</feature>
<feature type="compositionally biased region" description="Low complexity" evidence="2">
    <location>
        <begin position="127"/>
        <end position="157"/>
    </location>
</feature>
<dbReference type="SMART" id="SM00837">
    <property type="entry name" value="DPBB_1"/>
    <property type="match status" value="1"/>
</dbReference>
<dbReference type="PROSITE" id="PS50842">
    <property type="entry name" value="EXPANSIN_EG45"/>
    <property type="match status" value="1"/>
</dbReference>
<feature type="compositionally biased region" description="Polar residues" evidence="2">
    <location>
        <begin position="63"/>
        <end position="77"/>
    </location>
</feature>
<dbReference type="HOGENOM" id="CLU_026963_0_0_1"/>
<dbReference type="Pfam" id="PF03330">
    <property type="entry name" value="DPBB_1"/>
    <property type="match status" value="1"/>
</dbReference>
<dbReference type="SUPFAM" id="SSF49590">
    <property type="entry name" value="PHL pollen allergen"/>
    <property type="match status" value="1"/>
</dbReference>
<dbReference type="EMBL" id="DS027696">
    <property type="protein sequence ID" value="EAW17986.1"/>
    <property type="molecule type" value="Genomic_DNA"/>
</dbReference>
<accession>A1DF29</accession>
<feature type="compositionally biased region" description="Polar residues" evidence="2">
    <location>
        <begin position="44"/>
        <end position="53"/>
    </location>
</feature>
<dbReference type="Gene3D" id="2.60.40.760">
    <property type="entry name" value="Expansin, cellulose-binding-like domain"/>
    <property type="match status" value="1"/>
</dbReference>
<proteinExistence type="predicted"/>
<dbReference type="AlphaFoldDB" id="A1DF29"/>
<feature type="chain" id="PRO_5002634049" evidence="3">
    <location>
        <begin position="23"/>
        <end position="352"/>
    </location>
</feature>
<dbReference type="InterPro" id="IPR036908">
    <property type="entry name" value="RlpA-like_sf"/>
</dbReference>
<dbReference type="SUPFAM" id="SSF50685">
    <property type="entry name" value="Barwin-like endoglucanases"/>
    <property type="match status" value="1"/>
</dbReference>
<evidence type="ECO:0000259" key="4">
    <source>
        <dbReference type="PROSITE" id="PS50842"/>
    </source>
</evidence>
<dbReference type="eggNOG" id="ENOG502S9P9">
    <property type="taxonomic scope" value="Eukaryota"/>
</dbReference>